<dbReference type="AlphaFoldDB" id="A0A820B5D7"/>
<dbReference type="InterPro" id="IPR058912">
    <property type="entry name" value="HTH_animal"/>
</dbReference>
<organism evidence="2 3">
    <name type="scientific">Adineta steineri</name>
    <dbReference type="NCBI Taxonomy" id="433720"/>
    <lineage>
        <taxon>Eukaryota</taxon>
        <taxon>Metazoa</taxon>
        <taxon>Spiralia</taxon>
        <taxon>Gnathifera</taxon>
        <taxon>Rotifera</taxon>
        <taxon>Eurotatoria</taxon>
        <taxon>Bdelloidea</taxon>
        <taxon>Adinetida</taxon>
        <taxon>Adinetidae</taxon>
        <taxon>Adineta</taxon>
    </lineage>
</organism>
<dbReference type="EMBL" id="CAJOAY010008460">
    <property type="protein sequence ID" value="CAF4187077.1"/>
    <property type="molecule type" value="Genomic_DNA"/>
</dbReference>
<feature type="non-terminal residue" evidence="2">
    <location>
        <position position="1"/>
    </location>
</feature>
<gene>
    <name evidence="2" type="ORF">OKA104_LOCUS40216</name>
</gene>
<sequence length="857" mass="101669">IESQLKKFVRLHHLDLSRKINFQINTFQDHIREKELFQLLLLYPLTNEQQQTLQRLSFLRQQQFATFEEMTKLEVRILCRILPKSINELDRLIPANHLSSTNTNLPNNNSVYELIKNQQKMIREYKRQLLAKNFEEYESTIEEIEFQFQKELFQLESELSYNIDDNEQINTNTNHLVNVINNYLHCQTTRQMRALRYNETIFRYKLLHPSHPRSSKSNYKNTISIYPEAIIELFEQIFTKKELDLLSTLGPSYIRLNQSSVQKQKVVQKKVKHQHTTMIHKLATDLNRRHGLPTKSAIIKQFGSQSEVIFNQQFSTSSSLTYHNMYRTRHELNTILSIKRKLKRLPIIIRQSDKTGIMHIGYKSDYDKKVLLYQEKTIAYKELIYNPLIDTFFKVIRVLNDLLRDKEIKVWQYKKMVPDQNKIQLAYLYFIPKPHKEGTPLRPIVSSINAPTTGISKLLDRLIRPLFDQHVEQTTIIDGVHLIRRLQLYVKLGLLKTTTHICTCDITDLYTMLPQEESINILKRFLEHFGYTHVQGMTINAIESLARIVLMENVFYYEQKYYCQIKGGAMGSAFTLTLANIFMWHWEQTLVEHQRNSTELYGRYIDDIFFTSNDSMNHINQLLKEANDRHTNIKLTSVIQNPNSFLDVNINNVGHDLITSVYHKQSSEPYVVPYKSDHPRNVFVNIIECTLLRAIRYSSTLQEFNHERRAIKLMLLYNGYPTKYIYSQFHEFFTKYSFTSMSITPMIHDENEFLLLRRQLLGEATVTQHRRATRLAKTIDYNNIPTDLDPLIKEKLIKRRDKVNSIIVHYKHEKRFSHYKRAFHQLWDDTFYNTPLQTTKIIVGTRNNPNISKELIR</sequence>
<evidence type="ECO:0000313" key="3">
    <source>
        <dbReference type="Proteomes" id="UP000663881"/>
    </source>
</evidence>
<evidence type="ECO:0000259" key="1">
    <source>
        <dbReference type="PROSITE" id="PS50878"/>
    </source>
</evidence>
<dbReference type="Proteomes" id="UP000663881">
    <property type="component" value="Unassembled WGS sequence"/>
</dbReference>
<feature type="non-terminal residue" evidence="2">
    <location>
        <position position="857"/>
    </location>
</feature>
<name>A0A820B5D7_9BILA</name>
<dbReference type="PANTHER" id="PTHR21301:SF10">
    <property type="entry name" value="REVERSE TRANSCRIPTASE DOMAIN-CONTAINING PROTEIN"/>
    <property type="match status" value="1"/>
</dbReference>
<dbReference type="InterPro" id="IPR000477">
    <property type="entry name" value="RT_dom"/>
</dbReference>
<accession>A0A820B5D7</accession>
<dbReference type="PANTHER" id="PTHR21301">
    <property type="entry name" value="REVERSE TRANSCRIPTASE"/>
    <property type="match status" value="1"/>
</dbReference>
<dbReference type="Pfam" id="PF26215">
    <property type="entry name" value="HTH_animal"/>
    <property type="match status" value="1"/>
</dbReference>
<protein>
    <recommendedName>
        <fullName evidence="1">Reverse transcriptase domain-containing protein</fullName>
    </recommendedName>
</protein>
<feature type="domain" description="Reverse transcriptase" evidence="1">
    <location>
        <begin position="412"/>
        <end position="657"/>
    </location>
</feature>
<dbReference type="PROSITE" id="PS50878">
    <property type="entry name" value="RT_POL"/>
    <property type="match status" value="1"/>
</dbReference>
<reference evidence="2" key="1">
    <citation type="submission" date="2021-02" db="EMBL/GenBank/DDBJ databases">
        <authorList>
            <person name="Nowell W R."/>
        </authorList>
    </citation>
    <scope>NUCLEOTIDE SEQUENCE</scope>
</reference>
<proteinExistence type="predicted"/>
<comment type="caution">
    <text evidence="2">The sequence shown here is derived from an EMBL/GenBank/DDBJ whole genome shotgun (WGS) entry which is preliminary data.</text>
</comment>
<evidence type="ECO:0000313" key="2">
    <source>
        <dbReference type="EMBL" id="CAF4187077.1"/>
    </source>
</evidence>